<dbReference type="Proteomes" id="UP000799772">
    <property type="component" value="Unassembled WGS sequence"/>
</dbReference>
<protein>
    <submittedName>
        <fullName evidence="2">Uncharacterized protein</fullName>
    </submittedName>
</protein>
<feature type="chain" id="PRO_5040411526" evidence="1">
    <location>
        <begin position="19"/>
        <end position="79"/>
    </location>
</feature>
<sequence length="79" mass="8405">MRFAAITVISALAAIVSASAVPEAKAIAAEKRAPSLSFPKEMFKREAKSEVCNCCIEEFMTIECFCCSSGQTCGPFGCD</sequence>
<gene>
    <name evidence="2" type="ORF">NA57DRAFT_73711</name>
</gene>
<name>A0A9P4MCB8_9PEZI</name>
<proteinExistence type="predicted"/>
<keyword evidence="3" id="KW-1185">Reference proteome</keyword>
<comment type="caution">
    <text evidence="2">The sequence shown here is derived from an EMBL/GenBank/DDBJ whole genome shotgun (WGS) entry which is preliminary data.</text>
</comment>
<keyword evidence="1" id="KW-0732">Signal</keyword>
<evidence type="ECO:0000313" key="3">
    <source>
        <dbReference type="Proteomes" id="UP000799772"/>
    </source>
</evidence>
<reference evidence="2" key="1">
    <citation type="journal article" date="2020" name="Stud. Mycol.">
        <title>101 Dothideomycetes genomes: a test case for predicting lifestyles and emergence of pathogens.</title>
        <authorList>
            <person name="Haridas S."/>
            <person name="Albert R."/>
            <person name="Binder M."/>
            <person name="Bloem J."/>
            <person name="Labutti K."/>
            <person name="Salamov A."/>
            <person name="Andreopoulos B."/>
            <person name="Baker S."/>
            <person name="Barry K."/>
            <person name="Bills G."/>
            <person name="Bluhm B."/>
            <person name="Cannon C."/>
            <person name="Castanera R."/>
            <person name="Culley D."/>
            <person name="Daum C."/>
            <person name="Ezra D."/>
            <person name="Gonzalez J."/>
            <person name="Henrissat B."/>
            <person name="Kuo A."/>
            <person name="Liang C."/>
            <person name="Lipzen A."/>
            <person name="Lutzoni F."/>
            <person name="Magnuson J."/>
            <person name="Mondo S."/>
            <person name="Nolan M."/>
            <person name="Ohm R."/>
            <person name="Pangilinan J."/>
            <person name="Park H.-J."/>
            <person name="Ramirez L."/>
            <person name="Alfaro M."/>
            <person name="Sun H."/>
            <person name="Tritt A."/>
            <person name="Yoshinaga Y."/>
            <person name="Zwiers L.-H."/>
            <person name="Turgeon B."/>
            <person name="Goodwin S."/>
            <person name="Spatafora J."/>
            <person name="Crous P."/>
            <person name="Grigoriev I."/>
        </authorList>
    </citation>
    <scope>NUCLEOTIDE SEQUENCE</scope>
    <source>
        <strain evidence="2">CBS 133067</strain>
    </source>
</reference>
<dbReference type="EMBL" id="ML978123">
    <property type="protein sequence ID" value="KAF2102282.1"/>
    <property type="molecule type" value="Genomic_DNA"/>
</dbReference>
<evidence type="ECO:0000256" key="1">
    <source>
        <dbReference type="SAM" id="SignalP"/>
    </source>
</evidence>
<feature type="signal peptide" evidence="1">
    <location>
        <begin position="1"/>
        <end position="18"/>
    </location>
</feature>
<evidence type="ECO:0000313" key="2">
    <source>
        <dbReference type="EMBL" id="KAF2102282.1"/>
    </source>
</evidence>
<dbReference type="AlphaFoldDB" id="A0A9P4MCB8"/>
<accession>A0A9P4MCB8</accession>
<organism evidence="2 3">
    <name type="scientific">Rhizodiscina lignyota</name>
    <dbReference type="NCBI Taxonomy" id="1504668"/>
    <lineage>
        <taxon>Eukaryota</taxon>
        <taxon>Fungi</taxon>
        <taxon>Dikarya</taxon>
        <taxon>Ascomycota</taxon>
        <taxon>Pezizomycotina</taxon>
        <taxon>Dothideomycetes</taxon>
        <taxon>Pleosporomycetidae</taxon>
        <taxon>Aulographales</taxon>
        <taxon>Rhizodiscinaceae</taxon>
        <taxon>Rhizodiscina</taxon>
    </lineage>
</organism>